<feature type="domain" description="AMP-binding enzyme C-terminal" evidence="4">
    <location>
        <begin position="449"/>
        <end position="521"/>
    </location>
</feature>
<gene>
    <name evidence="5" type="ORF">GCM10017577_49860</name>
</gene>
<dbReference type="InterPro" id="IPR025110">
    <property type="entry name" value="AMP-bd_C"/>
</dbReference>
<dbReference type="InterPro" id="IPR042099">
    <property type="entry name" value="ANL_N_sf"/>
</dbReference>
<comment type="caution">
    <text evidence="5">The sequence shown here is derived from an EMBL/GenBank/DDBJ whole genome shotgun (WGS) entry which is preliminary data.</text>
</comment>
<evidence type="ECO:0000259" key="3">
    <source>
        <dbReference type="Pfam" id="PF00501"/>
    </source>
</evidence>
<dbReference type="Gene3D" id="3.40.50.12780">
    <property type="entry name" value="N-terminal domain of ligase-like"/>
    <property type="match status" value="1"/>
</dbReference>
<proteinExistence type="inferred from homology"/>
<dbReference type="GO" id="GO:0006631">
    <property type="term" value="P:fatty acid metabolic process"/>
    <property type="evidence" value="ECO:0007669"/>
    <property type="project" value="TreeGrafter"/>
</dbReference>
<protein>
    <submittedName>
        <fullName evidence="5">AMP-dependent synthetase</fullName>
    </submittedName>
</protein>
<dbReference type="Proteomes" id="UP001143463">
    <property type="component" value="Unassembled WGS sequence"/>
</dbReference>
<dbReference type="RefSeq" id="WP_037049923.1">
    <property type="nucleotide sequence ID" value="NZ_BAAAUZ010000051.1"/>
</dbReference>
<evidence type="ECO:0000313" key="6">
    <source>
        <dbReference type="Proteomes" id="UP001143463"/>
    </source>
</evidence>
<dbReference type="PANTHER" id="PTHR43201">
    <property type="entry name" value="ACYL-COA SYNTHETASE"/>
    <property type="match status" value="1"/>
</dbReference>
<evidence type="ECO:0000313" key="5">
    <source>
        <dbReference type="EMBL" id="GLL13842.1"/>
    </source>
</evidence>
<dbReference type="AlphaFoldDB" id="A0A9W6NYT1"/>
<reference evidence="5" key="2">
    <citation type="submission" date="2023-01" db="EMBL/GenBank/DDBJ databases">
        <authorList>
            <person name="Sun Q."/>
            <person name="Evtushenko L."/>
        </authorList>
    </citation>
    <scope>NUCLEOTIDE SEQUENCE</scope>
    <source>
        <strain evidence="5">VKM Ac-1069</strain>
    </source>
</reference>
<evidence type="ECO:0000256" key="1">
    <source>
        <dbReference type="ARBA" id="ARBA00006432"/>
    </source>
</evidence>
<dbReference type="PANTHER" id="PTHR43201:SF5">
    <property type="entry name" value="MEDIUM-CHAIN ACYL-COA LIGASE ACSF2, MITOCHONDRIAL"/>
    <property type="match status" value="1"/>
</dbReference>
<reference evidence="5" key="1">
    <citation type="journal article" date="2014" name="Int. J. Syst. Evol. Microbiol.">
        <title>Complete genome sequence of Corynebacterium casei LMG S-19264T (=DSM 44701T), isolated from a smear-ripened cheese.</title>
        <authorList>
            <consortium name="US DOE Joint Genome Institute (JGI-PGF)"/>
            <person name="Walter F."/>
            <person name="Albersmeier A."/>
            <person name="Kalinowski J."/>
            <person name="Ruckert C."/>
        </authorList>
    </citation>
    <scope>NUCLEOTIDE SEQUENCE</scope>
    <source>
        <strain evidence="5">VKM Ac-1069</strain>
    </source>
</reference>
<dbReference type="InterPro" id="IPR000873">
    <property type="entry name" value="AMP-dep_synth/lig_dom"/>
</dbReference>
<comment type="similarity">
    <text evidence="1">Belongs to the ATP-dependent AMP-binding enzyme family.</text>
</comment>
<name>A0A9W6NYT1_9PSEU</name>
<keyword evidence="6" id="KW-1185">Reference proteome</keyword>
<accession>A0A9W6NYT1</accession>
<evidence type="ECO:0000259" key="4">
    <source>
        <dbReference type="Pfam" id="PF13193"/>
    </source>
</evidence>
<dbReference type="GO" id="GO:0031956">
    <property type="term" value="F:medium-chain fatty acid-CoA ligase activity"/>
    <property type="evidence" value="ECO:0007669"/>
    <property type="project" value="TreeGrafter"/>
</dbReference>
<dbReference type="Pfam" id="PF13193">
    <property type="entry name" value="AMP-binding_C"/>
    <property type="match status" value="1"/>
</dbReference>
<feature type="domain" description="AMP-dependent synthetase/ligase" evidence="3">
    <location>
        <begin position="13"/>
        <end position="397"/>
    </location>
</feature>
<sequence>MSAPLTIPGLVLRAAREHPDSDAFVFLEVRQTYRELLASATEVARALTALGVGPGDAVGTLMLNGLAFAHAMIGTAMTGALFVPVNARLAPREIAHVVPDSAMKVLLTTDAVDEHVDYVARLHQAFPELAGTAPGTTPALAGAPALETAVVIGTRAAPGFRTSADFLALGAAVDEGTALAAAEAVTPDMPYIMMYTSGTTAEPKGCPLTHRSVVGLGRAVGEEAFALTAADRMWNPLPMFHVSAQAPMVGVLNAGAAWLSMTHFEVDAAMAQIERERATILYPAYPTLTGPLLRHHSYGPDTFRRARAMLTVGPPDLLRSFQEQLPHTAHVSCYGSTETGGVAIMGRLDDPLEARLTSGKPFTGVEALVRDPVTGTALPPGETGPLWIRGFNLFQGYRNDPVKTAASFDDEGWFHTGDLASIDAAGNLTFRGRTKDMLKVGGESVGCLEVEAHLAAHPDVQVAAVVGVPDPKYGEVPAAFVELRPGAALTEEEVLAHCRAGLAKYKVPRYVRVTSDWPMSATKIQKFRLRDRLLDELSAGV</sequence>
<dbReference type="SUPFAM" id="SSF56801">
    <property type="entry name" value="Acetyl-CoA synthetase-like"/>
    <property type="match status" value="1"/>
</dbReference>
<evidence type="ECO:0000256" key="2">
    <source>
        <dbReference type="ARBA" id="ARBA00022598"/>
    </source>
</evidence>
<organism evidence="5 6">
    <name type="scientific">Pseudonocardia halophobica</name>
    <dbReference type="NCBI Taxonomy" id="29401"/>
    <lineage>
        <taxon>Bacteria</taxon>
        <taxon>Bacillati</taxon>
        <taxon>Actinomycetota</taxon>
        <taxon>Actinomycetes</taxon>
        <taxon>Pseudonocardiales</taxon>
        <taxon>Pseudonocardiaceae</taxon>
        <taxon>Pseudonocardia</taxon>
    </lineage>
</organism>
<dbReference type="InterPro" id="IPR045851">
    <property type="entry name" value="AMP-bd_C_sf"/>
</dbReference>
<keyword evidence="2" id="KW-0436">Ligase</keyword>
<dbReference type="EMBL" id="BSFQ01000025">
    <property type="protein sequence ID" value="GLL13842.1"/>
    <property type="molecule type" value="Genomic_DNA"/>
</dbReference>
<dbReference type="Pfam" id="PF00501">
    <property type="entry name" value="AMP-binding"/>
    <property type="match status" value="1"/>
</dbReference>
<dbReference type="Gene3D" id="3.30.300.30">
    <property type="match status" value="1"/>
</dbReference>